<feature type="chain" id="PRO_5004794610" evidence="1">
    <location>
        <begin position="18"/>
        <end position="408"/>
    </location>
</feature>
<evidence type="ECO:0000313" key="3">
    <source>
        <dbReference type="Proteomes" id="UP000019151"/>
    </source>
</evidence>
<keyword evidence="1" id="KW-0732">Signal</keyword>
<dbReference type="eggNOG" id="ENOG5032M5G">
    <property type="taxonomic scope" value="Bacteria"/>
</dbReference>
<accession>W0RSQ6</accession>
<sequence length="408" mass="44338">MYRSLLLAALLSSRVAATQPAPQTEADEYTRYELLAPGSAKFRILYEVTATTAGATHYYNPIRRGSVASDEHVFDRATGRPLVFDVVTGTVARAGGVARADSTQQYIRVTLARAVPPDGGEARILIDKTYTDTASYVTDGADIVFRRPLGIKRNAVVLPRGYELVSSNYPAQVLQEEDGRVKVSFWNGTPAEAPLALRARPATSMAAGAVPSASLGIGAAARLDERAHQNREIVYFLRQPETHAFDLYHDYTETRPGVAAYVNVVRAGSAVSGPSARNLDTGEILKWEVLRGDAIARAGFGAEAPDATPQTEAVVFRFAPVPRGGTTRLRMSETYTDSARYRLAGDELVWDRAFGRPANAVVLPAGWMLTNSSMPATVSELSDGRVRLDFVNPRPDEIAVLITARRRR</sequence>
<dbReference type="OrthoDB" id="7533449at2"/>
<proteinExistence type="predicted"/>
<geneLocation type="plasmid" evidence="2 3">
    <name>2</name>
</geneLocation>
<reference evidence="2 3" key="1">
    <citation type="journal article" date="2014" name="Genome Announc.">
        <title>Genome Sequence and Methylome of Soil Bacterium Gemmatirosa kalamazoonensis KBS708T, a Member of the Rarely Cultivated Gemmatimonadetes Phylum.</title>
        <authorList>
            <person name="Debruyn J.M."/>
            <person name="Radosevich M."/>
            <person name="Wommack K.E."/>
            <person name="Polson S.W."/>
            <person name="Hauser L.J."/>
            <person name="Fawaz M.N."/>
            <person name="Korlach J."/>
            <person name="Tsai Y.C."/>
        </authorList>
    </citation>
    <scope>NUCLEOTIDE SEQUENCE [LARGE SCALE GENOMIC DNA]</scope>
    <source>
        <strain evidence="2 3">KBS708</strain>
        <plasmid evidence="3">Plasmid 2</plasmid>
    </source>
</reference>
<dbReference type="RefSeq" id="WP_025414810.1">
    <property type="nucleotide sequence ID" value="NZ_CP007130.1"/>
</dbReference>
<protein>
    <submittedName>
        <fullName evidence="2">Uncharacterized protein</fullName>
    </submittedName>
</protein>
<name>W0RSQ6_9BACT</name>
<dbReference type="InParanoid" id="W0RSQ6"/>
<feature type="signal peptide" evidence="1">
    <location>
        <begin position="1"/>
        <end position="17"/>
    </location>
</feature>
<dbReference type="EMBL" id="CP007130">
    <property type="protein sequence ID" value="AHG93507.1"/>
    <property type="molecule type" value="Genomic_DNA"/>
</dbReference>
<dbReference type="PATRIC" id="fig|861299.3.peg.6024"/>
<evidence type="ECO:0000313" key="2">
    <source>
        <dbReference type="EMBL" id="AHG93507.1"/>
    </source>
</evidence>
<keyword evidence="3" id="KW-1185">Reference proteome</keyword>
<dbReference type="AlphaFoldDB" id="W0RSQ6"/>
<organism evidence="2 3">
    <name type="scientific">Gemmatirosa kalamazoonensis</name>
    <dbReference type="NCBI Taxonomy" id="861299"/>
    <lineage>
        <taxon>Bacteria</taxon>
        <taxon>Pseudomonadati</taxon>
        <taxon>Gemmatimonadota</taxon>
        <taxon>Gemmatimonadia</taxon>
        <taxon>Gemmatimonadales</taxon>
        <taxon>Gemmatimonadaceae</taxon>
        <taxon>Gemmatirosa</taxon>
    </lineage>
</organism>
<dbReference type="Proteomes" id="UP000019151">
    <property type="component" value="Plasmid 2"/>
</dbReference>
<dbReference type="HOGENOM" id="CLU_673971_0_0_0"/>
<gene>
    <name evidence="2" type="ORF">J421_5972</name>
</gene>
<dbReference type="KEGG" id="gba:J421_5972"/>
<keyword evidence="2" id="KW-0614">Plasmid</keyword>
<evidence type="ECO:0000256" key="1">
    <source>
        <dbReference type="SAM" id="SignalP"/>
    </source>
</evidence>